<evidence type="ECO:0000313" key="3">
    <source>
        <dbReference type="Proteomes" id="UP000664771"/>
    </source>
</evidence>
<proteinExistence type="predicted"/>
<gene>
    <name evidence="2" type="ORF">J2D73_14655</name>
</gene>
<sequence length="109" mass="11486">MSWNKLSVPFLALTVIACSAASPAVCPAHVTDSSGDHPLYNASLYDGPPEQMVDLTPVSGANVDKWDLGGVDPYLVCKFQGTTKVVTMHAAGAKTCEAGKKPFQAYCKP</sequence>
<keyword evidence="1" id="KW-0732">Signal</keyword>
<evidence type="ECO:0000256" key="1">
    <source>
        <dbReference type="SAM" id="SignalP"/>
    </source>
</evidence>
<dbReference type="EMBL" id="JAFVMF010000016">
    <property type="protein sequence ID" value="MBO1361027.1"/>
    <property type="molecule type" value="Genomic_DNA"/>
</dbReference>
<feature type="chain" id="PRO_5047211754" description="Lipoprotein" evidence="1">
    <location>
        <begin position="21"/>
        <end position="109"/>
    </location>
</feature>
<protein>
    <recommendedName>
        <fullName evidence="4">Lipoprotein</fullName>
    </recommendedName>
</protein>
<organism evidence="2 3">
    <name type="scientific">Acetobacter sacchari</name>
    <dbReference type="NCBI Taxonomy" id="2661687"/>
    <lineage>
        <taxon>Bacteria</taxon>
        <taxon>Pseudomonadati</taxon>
        <taxon>Pseudomonadota</taxon>
        <taxon>Alphaproteobacteria</taxon>
        <taxon>Acetobacterales</taxon>
        <taxon>Acetobacteraceae</taxon>
        <taxon>Acetobacter</taxon>
    </lineage>
</organism>
<reference evidence="2 3" key="1">
    <citation type="submission" date="2021-03" db="EMBL/GenBank/DDBJ databases">
        <title>The complete genome sequence of Acetobacter sacchari TBRC 11175.</title>
        <authorList>
            <person name="Charoenyingcharoen P."/>
            <person name="Yukphan P."/>
        </authorList>
    </citation>
    <scope>NUCLEOTIDE SEQUENCE [LARGE SCALE GENOMIC DNA]</scope>
    <source>
        <strain evidence="2 3">TBRC 11175</strain>
    </source>
</reference>
<dbReference type="RefSeq" id="WP_207882492.1">
    <property type="nucleotide sequence ID" value="NZ_JAFVMF010000016.1"/>
</dbReference>
<dbReference type="NCBIfam" id="NF042415">
    <property type="entry name" value="STY0301_fam"/>
    <property type="match status" value="1"/>
</dbReference>
<comment type="caution">
    <text evidence="2">The sequence shown here is derived from an EMBL/GenBank/DDBJ whole genome shotgun (WGS) entry which is preliminary data.</text>
</comment>
<keyword evidence="3" id="KW-1185">Reference proteome</keyword>
<feature type="signal peptide" evidence="1">
    <location>
        <begin position="1"/>
        <end position="20"/>
    </location>
</feature>
<dbReference type="PROSITE" id="PS51257">
    <property type="entry name" value="PROKAR_LIPOPROTEIN"/>
    <property type="match status" value="1"/>
</dbReference>
<name>A0ABS3LYN4_9PROT</name>
<evidence type="ECO:0008006" key="4">
    <source>
        <dbReference type="Google" id="ProtNLM"/>
    </source>
</evidence>
<dbReference type="InterPro" id="IPR049973">
    <property type="entry name" value="STY0301-like"/>
</dbReference>
<accession>A0ABS3LYN4</accession>
<dbReference type="Proteomes" id="UP000664771">
    <property type="component" value="Unassembled WGS sequence"/>
</dbReference>
<evidence type="ECO:0000313" key="2">
    <source>
        <dbReference type="EMBL" id="MBO1361027.1"/>
    </source>
</evidence>